<dbReference type="SUPFAM" id="SSF52833">
    <property type="entry name" value="Thioredoxin-like"/>
    <property type="match status" value="1"/>
</dbReference>
<dbReference type="KEGG" id="vil:CFK37_03300"/>
<proteinExistence type="predicted"/>
<protein>
    <submittedName>
        <fullName evidence="3">Thiol reductase thioredoxin</fullName>
    </submittedName>
</protein>
<name>A0A220U059_9BACI</name>
<dbReference type="PANTHER" id="PTHR45663">
    <property type="entry name" value="GEO12009P1"/>
    <property type="match status" value="1"/>
</dbReference>
<dbReference type="Gene3D" id="3.40.30.10">
    <property type="entry name" value="Glutaredoxin"/>
    <property type="match status" value="1"/>
</dbReference>
<accession>A0A220U059</accession>
<dbReference type="Proteomes" id="UP000198312">
    <property type="component" value="Chromosome"/>
</dbReference>
<evidence type="ECO:0000259" key="2">
    <source>
        <dbReference type="PROSITE" id="PS51352"/>
    </source>
</evidence>
<feature type="domain" description="Thioredoxin" evidence="2">
    <location>
        <begin position="1"/>
        <end position="107"/>
    </location>
</feature>
<gene>
    <name evidence="3" type="ORF">CFK37_03300</name>
</gene>
<organism evidence="3 4">
    <name type="scientific">Virgibacillus phasianinus</name>
    <dbReference type="NCBI Taxonomy" id="2017483"/>
    <lineage>
        <taxon>Bacteria</taxon>
        <taxon>Bacillati</taxon>
        <taxon>Bacillota</taxon>
        <taxon>Bacilli</taxon>
        <taxon>Bacillales</taxon>
        <taxon>Bacillaceae</taxon>
        <taxon>Virgibacillus</taxon>
    </lineage>
</organism>
<evidence type="ECO:0000313" key="3">
    <source>
        <dbReference type="EMBL" id="ASK61273.1"/>
    </source>
</evidence>
<dbReference type="PANTHER" id="PTHR45663:SF6">
    <property type="entry name" value="THIOREDOXIN-LIKE PROTEIN YDBP"/>
    <property type="match status" value="1"/>
</dbReference>
<dbReference type="GO" id="GO:0005829">
    <property type="term" value="C:cytosol"/>
    <property type="evidence" value="ECO:0007669"/>
    <property type="project" value="TreeGrafter"/>
</dbReference>
<reference evidence="3 4" key="1">
    <citation type="submission" date="2017-07" db="EMBL/GenBank/DDBJ databases">
        <title>Virgibacillus sp. LM2416.</title>
        <authorList>
            <person name="Tak E.J."/>
            <person name="Bae J.-W."/>
        </authorList>
    </citation>
    <scope>NUCLEOTIDE SEQUENCE [LARGE SCALE GENOMIC DNA]</scope>
    <source>
        <strain evidence="3 4">LM2416</strain>
    </source>
</reference>
<dbReference type="GO" id="GO:0015035">
    <property type="term" value="F:protein-disulfide reductase activity"/>
    <property type="evidence" value="ECO:0007669"/>
    <property type="project" value="TreeGrafter"/>
</dbReference>
<feature type="region of interest" description="Disordered" evidence="1">
    <location>
        <begin position="88"/>
        <end position="107"/>
    </location>
</feature>
<evidence type="ECO:0000256" key="1">
    <source>
        <dbReference type="SAM" id="MobiDB-lite"/>
    </source>
</evidence>
<keyword evidence="4" id="KW-1185">Reference proteome</keyword>
<dbReference type="CDD" id="cd02947">
    <property type="entry name" value="TRX_family"/>
    <property type="match status" value="1"/>
</dbReference>
<dbReference type="InterPro" id="IPR013766">
    <property type="entry name" value="Thioredoxin_domain"/>
</dbReference>
<evidence type="ECO:0000313" key="4">
    <source>
        <dbReference type="Proteomes" id="UP000198312"/>
    </source>
</evidence>
<sequence length="107" mass="12559">MEYIKTEDKFNEVIQSDQPVIVKFFADWCPDCKRMDMFIGDVIEEFKGYNWYQLNSDKVKGLAEKYEVMGIPSILIFKNGEKIAHQHSAYTKSPESVSEFLHEQLDK</sequence>
<dbReference type="GO" id="GO:0045454">
    <property type="term" value="P:cell redox homeostasis"/>
    <property type="evidence" value="ECO:0007669"/>
    <property type="project" value="TreeGrafter"/>
</dbReference>
<dbReference type="InterPro" id="IPR036249">
    <property type="entry name" value="Thioredoxin-like_sf"/>
</dbReference>
<dbReference type="OrthoDB" id="7629852at2"/>
<dbReference type="AlphaFoldDB" id="A0A220U059"/>
<dbReference type="Pfam" id="PF00085">
    <property type="entry name" value="Thioredoxin"/>
    <property type="match status" value="1"/>
</dbReference>
<dbReference type="RefSeq" id="WP_089060551.1">
    <property type="nucleotide sequence ID" value="NZ_CP022315.1"/>
</dbReference>
<dbReference type="EMBL" id="CP022315">
    <property type="protein sequence ID" value="ASK61273.1"/>
    <property type="molecule type" value="Genomic_DNA"/>
</dbReference>
<dbReference type="PROSITE" id="PS51352">
    <property type="entry name" value="THIOREDOXIN_2"/>
    <property type="match status" value="1"/>
</dbReference>